<protein>
    <submittedName>
        <fullName evidence="9">Isoleucyl-tRNA synthetase, mitochondrial</fullName>
    </submittedName>
</protein>
<evidence type="ECO:0000256" key="6">
    <source>
        <dbReference type="ARBA" id="ARBA00023146"/>
    </source>
</evidence>
<dbReference type="Gene3D" id="1.10.730.20">
    <property type="match status" value="1"/>
</dbReference>
<dbReference type="GO" id="GO:0005739">
    <property type="term" value="C:mitochondrion"/>
    <property type="evidence" value="ECO:0007669"/>
    <property type="project" value="TreeGrafter"/>
</dbReference>
<feature type="domain" description="Methionyl/Valyl/Leucyl/Isoleucyl-tRNA synthetase anticodon-binding" evidence="8">
    <location>
        <begin position="539"/>
        <end position="674"/>
    </location>
</feature>
<evidence type="ECO:0000259" key="8">
    <source>
        <dbReference type="Pfam" id="PF08264"/>
    </source>
</evidence>
<evidence type="ECO:0000256" key="3">
    <source>
        <dbReference type="ARBA" id="ARBA00022741"/>
    </source>
</evidence>
<evidence type="ECO:0000313" key="9">
    <source>
        <dbReference type="EMBL" id="KOB66045.1"/>
    </source>
</evidence>
<evidence type="ECO:0000313" key="10">
    <source>
        <dbReference type="Proteomes" id="UP000037510"/>
    </source>
</evidence>
<evidence type="ECO:0000256" key="2">
    <source>
        <dbReference type="ARBA" id="ARBA00022598"/>
    </source>
</evidence>
<reference evidence="9 10" key="1">
    <citation type="journal article" date="2015" name="Genome Biol. Evol.">
        <title>The genome of winter moth (Operophtera brumata) provides a genomic perspective on sexual dimorphism and phenology.</title>
        <authorList>
            <person name="Derks M.F."/>
            <person name="Smit S."/>
            <person name="Salis L."/>
            <person name="Schijlen E."/>
            <person name="Bossers A."/>
            <person name="Mateman C."/>
            <person name="Pijl A.S."/>
            <person name="de Ridder D."/>
            <person name="Groenen M.A."/>
            <person name="Visser M.E."/>
            <person name="Megens H.J."/>
        </authorList>
    </citation>
    <scope>NUCLEOTIDE SEQUENCE [LARGE SCALE GENOMIC DNA]</scope>
    <source>
        <strain evidence="9">WM2013NL</strain>
        <tissue evidence="9">Head and thorax</tissue>
    </source>
</reference>
<dbReference type="GO" id="GO:0005524">
    <property type="term" value="F:ATP binding"/>
    <property type="evidence" value="ECO:0007669"/>
    <property type="project" value="UniProtKB-KW"/>
</dbReference>
<feature type="non-terminal residue" evidence="9">
    <location>
        <position position="754"/>
    </location>
</feature>
<accession>A0A0L7KSF5</accession>
<organism evidence="9 10">
    <name type="scientific">Operophtera brumata</name>
    <name type="common">Winter moth</name>
    <name type="synonym">Phalaena brumata</name>
    <dbReference type="NCBI Taxonomy" id="104452"/>
    <lineage>
        <taxon>Eukaryota</taxon>
        <taxon>Metazoa</taxon>
        <taxon>Ecdysozoa</taxon>
        <taxon>Arthropoda</taxon>
        <taxon>Hexapoda</taxon>
        <taxon>Insecta</taxon>
        <taxon>Pterygota</taxon>
        <taxon>Neoptera</taxon>
        <taxon>Endopterygota</taxon>
        <taxon>Lepidoptera</taxon>
        <taxon>Glossata</taxon>
        <taxon>Ditrysia</taxon>
        <taxon>Geometroidea</taxon>
        <taxon>Geometridae</taxon>
        <taxon>Larentiinae</taxon>
        <taxon>Operophtera</taxon>
    </lineage>
</organism>
<keyword evidence="5" id="KW-0648">Protein biosynthesis</keyword>
<sequence length="754" mass="85446">MFTKSSILRKNYRKIVTKWACGDCLRLKSSAEPKTKTYSHTILFPKTNFPSRSSNAIKEEIQKTAQFSELYCWQREHLKGPEFVLHDGPPVHYVPGWDCHGLPIELKALQKAKKTVKQNELTDPVHIRQTAREFALQTVENQKAAFKSWGIMADWDQSYLTLSKGYVQNQLRQFFNMYEKGLVFRALKPVYWSPSSNIVTLSNMGKELYLVGSGLIEGLEKTLGVEIQRHFEFDGHQLQGVTYTNKLVTGILPFLEADHVTEGKGTGLVHTAPAHGPDDFLVALKNNMHVGQDTVISLLGTSVVHRGTYIHSYPLDWRTKKPVILRASRQWFIDTAALKERALAALEKVEILPPTSSDQYRQGFRAQLEKRPYWCISRQRAWGVPIPALYRGDDVIVDSRIINNLCELIEKHGTDIWWTSQVESLLPADVINEHNLNTKDVDKGKVLIDFTVTGGQPANLYSEGVDQLTGSIFVHGFVVDDKKCKMSKSIGNIIISKKLLDDCQSEVIRVRNILKYLLGVISDVKKPVFDQKPVLNYFDAYMVKETEVFLAQINESYNNLRYNNVAQSILYFISNKVSALYCHCIKDRLYCSQKESNDRISAQLVLHTILVSLFKALGPVLPHLIEEAWLHHPLKEKPFYFTEKIPVLSSSTIDVSVMDAILDLKKDVCSLAKNENLKKLNAEISLSSDLFLKLEGLNSSDGVNDSVLCEILEVSSVSLEEVRNSGKWSVSLSQSKNSQCLRCRKYNAVENSDK</sequence>
<comment type="similarity">
    <text evidence="1">Belongs to the class-I aminoacyl-tRNA synthetase family.</text>
</comment>
<dbReference type="InterPro" id="IPR050081">
    <property type="entry name" value="Ile-tRNA_ligase"/>
</dbReference>
<dbReference type="GO" id="GO:0000049">
    <property type="term" value="F:tRNA binding"/>
    <property type="evidence" value="ECO:0007669"/>
    <property type="project" value="InterPro"/>
</dbReference>
<gene>
    <name evidence="9" type="ORF">OBRU01_21857</name>
</gene>
<keyword evidence="2" id="KW-0436">Ligase</keyword>
<evidence type="ECO:0000256" key="1">
    <source>
        <dbReference type="ARBA" id="ARBA00005594"/>
    </source>
</evidence>
<dbReference type="InterPro" id="IPR013155">
    <property type="entry name" value="M/V/L/I-tRNA-synth_anticd-bd"/>
</dbReference>
<name>A0A0L7KSF5_OPEBR</name>
<proteinExistence type="inferred from homology"/>
<keyword evidence="4" id="KW-0067">ATP-binding</keyword>
<comment type="caution">
    <text evidence="9">The sequence shown here is derived from an EMBL/GenBank/DDBJ whole genome shotgun (WGS) entry which is preliminary data.</text>
</comment>
<keyword evidence="6 9" id="KW-0030">Aminoacyl-tRNA synthetase</keyword>
<dbReference type="Pfam" id="PF00133">
    <property type="entry name" value="tRNA-synt_1"/>
    <property type="match status" value="1"/>
</dbReference>
<dbReference type="Pfam" id="PF08264">
    <property type="entry name" value="Anticodon_1"/>
    <property type="match status" value="1"/>
</dbReference>
<dbReference type="AlphaFoldDB" id="A0A0L7KSF5"/>
<dbReference type="InterPro" id="IPR009008">
    <property type="entry name" value="Val/Leu/Ile-tRNA-synth_edit"/>
</dbReference>
<dbReference type="Gene3D" id="3.90.740.10">
    <property type="entry name" value="Valyl/Leucyl/Isoleucyl-tRNA synthetase, editing domain"/>
    <property type="match status" value="1"/>
</dbReference>
<evidence type="ECO:0000256" key="4">
    <source>
        <dbReference type="ARBA" id="ARBA00022840"/>
    </source>
</evidence>
<dbReference type="GO" id="GO:0004822">
    <property type="term" value="F:isoleucine-tRNA ligase activity"/>
    <property type="evidence" value="ECO:0007669"/>
    <property type="project" value="TreeGrafter"/>
</dbReference>
<dbReference type="GO" id="GO:0002161">
    <property type="term" value="F:aminoacyl-tRNA deacylase activity"/>
    <property type="evidence" value="ECO:0007669"/>
    <property type="project" value="InterPro"/>
</dbReference>
<dbReference type="InterPro" id="IPR002300">
    <property type="entry name" value="aa-tRNA-synth_Ia"/>
</dbReference>
<dbReference type="Gene3D" id="3.40.50.620">
    <property type="entry name" value="HUPs"/>
    <property type="match status" value="2"/>
</dbReference>
<dbReference type="InterPro" id="IPR014729">
    <property type="entry name" value="Rossmann-like_a/b/a_fold"/>
</dbReference>
<keyword evidence="10" id="KW-1185">Reference proteome</keyword>
<dbReference type="SUPFAM" id="SSF47323">
    <property type="entry name" value="Anticodon-binding domain of a subclass of class I aminoacyl-tRNA synthetases"/>
    <property type="match status" value="1"/>
</dbReference>
<dbReference type="Proteomes" id="UP000037510">
    <property type="component" value="Unassembled WGS sequence"/>
</dbReference>
<dbReference type="PANTHER" id="PTHR42765">
    <property type="entry name" value="SOLEUCYL-TRNA SYNTHETASE"/>
    <property type="match status" value="1"/>
</dbReference>
<evidence type="ECO:0000259" key="7">
    <source>
        <dbReference type="Pfam" id="PF00133"/>
    </source>
</evidence>
<dbReference type="GO" id="GO:0032543">
    <property type="term" value="P:mitochondrial translation"/>
    <property type="evidence" value="ECO:0007669"/>
    <property type="project" value="TreeGrafter"/>
</dbReference>
<dbReference type="SUPFAM" id="SSF50677">
    <property type="entry name" value="ValRS/IleRS/LeuRS editing domain"/>
    <property type="match status" value="1"/>
</dbReference>
<dbReference type="SUPFAM" id="SSF52374">
    <property type="entry name" value="Nucleotidylyl transferase"/>
    <property type="match status" value="1"/>
</dbReference>
<dbReference type="InterPro" id="IPR009080">
    <property type="entry name" value="tRNAsynth_Ia_anticodon-bd"/>
</dbReference>
<dbReference type="InterPro" id="IPR033708">
    <property type="entry name" value="Anticodon_Ile_BEm"/>
</dbReference>
<keyword evidence="3" id="KW-0547">Nucleotide-binding</keyword>
<feature type="domain" description="Aminoacyl-tRNA synthetase class Ia" evidence="7">
    <location>
        <begin position="87"/>
        <end position="429"/>
    </location>
</feature>
<dbReference type="CDD" id="cd07960">
    <property type="entry name" value="Anticodon_Ia_Ile_BEm"/>
    <property type="match status" value="1"/>
</dbReference>
<evidence type="ECO:0000256" key="5">
    <source>
        <dbReference type="ARBA" id="ARBA00022917"/>
    </source>
</evidence>
<dbReference type="GO" id="GO:0006428">
    <property type="term" value="P:isoleucyl-tRNA aminoacylation"/>
    <property type="evidence" value="ECO:0007669"/>
    <property type="project" value="TreeGrafter"/>
</dbReference>
<dbReference type="PANTHER" id="PTHR42765:SF1">
    <property type="entry name" value="ISOLEUCINE--TRNA LIGASE, MITOCHONDRIAL"/>
    <property type="match status" value="1"/>
</dbReference>
<dbReference type="EMBL" id="JTDY01006399">
    <property type="protein sequence ID" value="KOB66045.1"/>
    <property type="molecule type" value="Genomic_DNA"/>
</dbReference>
<dbReference type="STRING" id="104452.A0A0L7KSF5"/>